<evidence type="ECO:0000313" key="2">
    <source>
        <dbReference type="Proteomes" id="UP000324800"/>
    </source>
</evidence>
<dbReference type="CDD" id="cd09275">
    <property type="entry name" value="RNase_HI_RT_DIRS1"/>
    <property type="match status" value="1"/>
</dbReference>
<name>A0A5J4TCA6_9EUKA</name>
<evidence type="ECO:0008006" key="3">
    <source>
        <dbReference type="Google" id="ProtNLM"/>
    </source>
</evidence>
<dbReference type="InterPro" id="IPR043502">
    <property type="entry name" value="DNA/RNA_pol_sf"/>
</dbReference>
<dbReference type="GO" id="GO:0003676">
    <property type="term" value="F:nucleic acid binding"/>
    <property type="evidence" value="ECO:0007669"/>
    <property type="project" value="InterPro"/>
</dbReference>
<feature type="non-terminal residue" evidence="1">
    <location>
        <position position="264"/>
    </location>
</feature>
<comment type="caution">
    <text evidence="1">The sequence shown here is derived from an EMBL/GenBank/DDBJ whole genome shotgun (WGS) entry which is preliminary data.</text>
</comment>
<accession>A0A5J4TCA6</accession>
<sequence length="264" mass="30842">MNVRMSEERKSKMALTLKDWCNTIYKNRNVKIRQLAALIGRLNFLRPQIKEASLYLIELDKAKTQALKTESYDRIMIENRAIIKELKRWIRRIGDNQPESLINKAITCMSTIDTSPQGWGATLIYENQIELIQHDCWSEQDAEMTSNAKEIKAIYYGLLRFEQVFKKMQDQAVLIRSDNITAVYDIGKWKAKESLIERIKQVFYLVKRLQLQITTIYTPGELNSTTDSLQRLCRSGDYSLNDGIIQMIGKTWIYMPQIDIFAIQ</sequence>
<dbReference type="Gene3D" id="3.30.420.10">
    <property type="entry name" value="Ribonuclease H-like superfamily/Ribonuclease H"/>
    <property type="match status" value="1"/>
</dbReference>
<dbReference type="InterPro" id="IPR052055">
    <property type="entry name" value="Hepadnavirus_pol/RT"/>
</dbReference>
<dbReference type="SUPFAM" id="SSF56672">
    <property type="entry name" value="DNA/RNA polymerases"/>
    <property type="match status" value="1"/>
</dbReference>
<evidence type="ECO:0000313" key="1">
    <source>
        <dbReference type="EMBL" id="KAA6356056.1"/>
    </source>
</evidence>
<gene>
    <name evidence="1" type="ORF">EZS28_048418</name>
</gene>
<organism evidence="1 2">
    <name type="scientific">Streblomastix strix</name>
    <dbReference type="NCBI Taxonomy" id="222440"/>
    <lineage>
        <taxon>Eukaryota</taxon>
        <taxon>Metamonada</taxon>
        <taxon>Preaxostyla</taxon>
        <taxon>Oxymonadida</taxon>
        <taxon>Streblomastigidae</taxon>
        <taxon>Streblomastix</taxon>
    </lineage>
</organism>
<dbReference type="PANTHER" id="PTHR33050:SF7">
    <property type="entry name" value="RIBONUCLEASE H"/>
    <property type="match status" value="1"/>
</dbReference>
<protein>
    <recommendedName>
        <fullName evidence="3">Transposon Ty3-I Gag-Pol polyprotein</fullName>
    </recommendedName>
</protein>
<dbReference type="EMBL" id="SNRW01033608">
    <property type="protein sequence ID" value="KAA6356056.1"/>
    <property type="molecule type" value="Genomic_DNA"/>
</dbReference>
<proteinExistence type="predicted"/>
<dbReference type="PANTHER" id="PTHR33050">
    <property type="entry name" value="REVERSE TRANSCRIPTASE DOMAIN-CONTAINING PROTEIN"/>
    <property type="match status" value="1"/>
</dbReference>
<reference evidence="1 2" key="1">
    <citation type="submission" date="2019-03" db="EMBL/GenBank/DDBJ databases">
        <title>Single cell metagenomics reveals metabolic interactions within the superorganism composed of flagellate Streblomastix strix and complex community of Bacteroidetes bacteria on its surface.</title>
        <authorList>
            <person name="Treitli S.C."/>
            <person name="Kolisko M."/>
            <person name="Husnik F."/>
            <person name="Keeling P."/>
            <person name="Hampl V."/>
        </authorList>
    </citation>
    <scope>NUCLEOTIDE SEQUENCE [LARGE SCALE GENOMIC DNA]</scope>
    <source>
        <strain evidence="1">ST1C</strain>
    </source>
</reference>
<dbReference type="Proteomes" id="UP000324800">
    <property type="component" value="Unassembled WGS sequence"/>
</dbReference>
<dbReference type="InterPro" id="IPR036397">
    <property type="entry name" value="RNaseH_sf"/>
</dbReference>
<dbReference type="AlphaFoldDB" id="A0A5J4TCA6"/>